<evidence type="ECO:0000313" key="2">
    <source>
        <dbReference type="Proteomes" id="UP000008206"/>
    </source>
</evidence>
<gene>
    <name evidence="1" type="ordered locus">Cyan7822_2574</name>
</gene>
<accession>E0UIW5</accession>
<proteinExistence type="predicted"/>
<organism evidence="1 2">
    <name type="scientific">Gloeothece verrucosa (strain PCC 7822)</name>
    <name type="common">Cyanothece sp. (strain PCC 7822)</name>
    <dbReference type="NCBI Taxonomy" id="497965"/>
    <lineage>
        <taxon>Bacteria</taxon>
        <taxon>Bacillati</taxon>
        <taxon>Cyanobacteriota</taxon>
        <taxon>Cyanophyceae</taxon>
        <taxon>Oscillatoriophycideae</taxon>
        <taxon>Chroococcales</taxon>
        <taxon>Aphanothecaceae</taxon>
        <taxon>Gloeothece</taxon>
        <taxon>Gloeothece verrucosa</taxon>
    </lineage>
</organism>
<evidence type="ECO:0000313" key="1">
    <source>
        <dbReference type="EMBL" id="ADN14545.1"/>
    </source>
</evidence>
<dbReference type="Proteomes" id="UP000008206">
    <property type="component" value="Chromosome"/>
</dbReference>
<dbReference type="HOGENOM" id="CLU_1851825_0_0_3"/>
<dbReference type="RefSeq" id="WP_013322650.1">
    <property type="nucleotide sequence ID" value="NC_014501.1"/>
</dbReference>
<dbReference type="STRING" id="497965.Cyan7822_2574"/>
<reference evidence="2" key="1">
    <citation type="journal article" date="2011" name="MBio">
        <title>Novel metabolic attributes of the genus Cyanothece, comprising a group of unicellular nitrogen-fixing Cyanobacteria.</title>
        <authorList>
            <person name="Bandyopadhyay A."/>
            <person name="Elvitigala T."/>
            <person name="Welsh E."/>
            <person name="Stockel J."/>
            <person name="Liberton M."/>
            <person name="Min H."/>
            <person name="Sherman L.A."/>
            <person name="Pakrasi H.B."/>
        </authorList>
    </citation>
    <scope>NUCLEOTIDE SEQUENCE [LARGE SCALE GENOMIC DNA]</scope>
    <source>
        <strain evidence="2">PCC 7822</strain>
    </source>
</reference>
<dbReference type="eggNOG" id="ENOG5034BHP">
    <property type="taxonomic scope" value="Bacteria"/>
</dbReference>
<dbReference type="KEGG" id="cyj:Cyan7822_2574"/>
<keyword evidence="2" id="KW-1185">Reference proteome</keyword>
<dbReference type="AlphaFoldDB" id="E0UIW5"/>
<protein>
    <submittedName>
        <fullName evidence="1">Uncharacterized protein</fullName>
    </submittedName>
</protein>
<name>E0UIW5_GLOV7</name>
<sequence>MSNQVPDQNRSIYVGNDVTGSAMVTGDSNTVSVAFQQASLPQPETVDIKAELIALQEILASLNDPVATGVAQKLKEEASKPKPDKNIVATTLETGLTYGKNLSNFAETIDKLQPRVTAIVAWLGKHGHKLLPLVGLAL</sequence>
<dbReference type="EMBL" id="CP002198">
    <property type="protein sequence ID" value="ADN14545.1"/>
    <property type="molecule type" value="Genomic_DNA"/>
</dbReference>